<dbReference type="Gene3D" id="2.20.110.10">
    <property type="entry name" value="Histone H3 K4-specific methyltransferase SET7/9 N-terminal domain"/>
    <property type="match status" value="9"/>
</dbReference>
<dbReference type="SUPFAM" id="SSF82185">
    <property type="entry name" value="Histone H3 K4-specific methyltransferase SET7/9 N-terminal domain"/>
    <property type="match status" value="6"/>
</dbReference>
<dbReference type="InterPro" id="IPR003409">
    <property type="entry name" value="MORN"/>
</dbReference>
<dbReference type="Pfam" id="PF02493">
    <property type="entry name" value="MORN"/>
    <property type="match status" value="20"/>
</dbReference>
<evidence type="ECO:0000256" key="1">
    <source>
        <dbReference type="ARBA" id="ARBA00022737"/>
    </source>
</evidence>
<feature type="region of interest" description="Disordered" evidence="2">
    <location>
        <begin position="1"/>
        <end position="21"/>
    </location>
</feature>
<dbReference type="EMBL" id="HBHX01002164">
    <property type="protein sequence ID" value="CAE0098343.1"/>
    <property type="molecule type" value="Transcribed_RNA"/>
</dbReference>
<evidence type="ECO:0000313" key="3">
    <source>
        <dbReference type="EMBL" id="CAE0098343.1"/>
    </source>
</evidence>
<accession>A0A7S3ACP1</accession>
<sequence length="859" mass="92367">MRDGEGTWEAPDGRHQRGMWRQDRLHGHGTLREADGMAYEGSFDAGRRGGSSVVEQFRLQALYARWEAALLSSEVAAEAQARAAEGGADEQAGTAAEASGSGDKISVTTLRRAMGEPPPAATLSAALAELRGAWLKLYDSATVHGYGTLRLPSGEVYEGYFRDNLCTGPGLWLHLVCKVPGDVVEALGASPLVMARELSGETVRCALGVFKGGLLSGLGMAIIEQSGQPVGSPAGQAMVHVGQFFDGLATGRGTRWFPNGDTYTGQWMAGRFHGQGELTSTVATAEVRYRGTWQHGKRHGEGFSERPDGSSYRGQWSNGVPQGRGIFHKAGALGPIHEYTGEVVAGARAGRGILRLLDSGDSYEGEWHLAEGLVEGLCRYADGGEYEGEFDDELRPHGLGCRTWADGRRYDGNFVHGAREGQGAERSAVGDEEYDGEWVADERNGKGTLRLPDGGVHEGFFRAGRRHGLGLLRYSDGSSYEGEWLDDLQDGVGNFYFADKSTTGADMYGGHWQQGQWHGHGVYSYSSGASFDGEHVHGMRHGPGKLTLRDGVALEASWVQGEPVGEGRIRYGDGSLCVVQLEAQPPTEMAPQLTVGASGQTCEFHWPNGDVYCGTYAASAEGGPLQFEPSGTGTLTTAQGAKLFGEFSGGKLRGVGHGTYPGGETYEGEFADSMRSGEGTSKYADGAVYKGRWDADMRQGRGLLILPAGDMLSANFHLGEPAGSGTLIYAEGGSYDGELQGLRRHGWGVLQDGSGYHYEGDWLDDERTGYGRETRENGDVYEGQFLASRRHGHGRYLSARGEEYNGSWVQDQRSGQGVSTTLLRDEAEHNRQRASAKLLAHREHHFLRLSGIGEGAGRL</sequence>
<dbReference type="PANTHER" id="PTHR23084">
    <property type="entry name" value="PHOSPHATIDYLINOSITOL-4-PHOSPHATE 5-KINASE RELATED"/>
    <property type="match status" value="1"/>
</dbReference>
<gene>
    <name evidence="3" type="ORF">HERI1096_LOCUS1180</name>
</gene>
<dbReference type="PANTHER" id="PTHR23084:SF263">
    <property type="entry name" value="MORN REPEAT-CONTAINING PROTEIN 1"/>
    <property type="match status" value="1"/>
</dbReference>
<evidence type="ECO:0000256" key="2">
    <source>
        <dbReference type="SAM" id="MobiDB-lite"/>
    </source>
</evidence>
<protein>
    <recommendedName>
        <fullName evidence="4">MORN repeat-containing protein 5</fullName>
    </recommendedName>
</protein>
<reference evidence="3" key="1">
    <citation type="submission" date="2021-01" db="EMBL/GenBank/DDBJ databases">
        <authorList>
            <person name="Corre E."/>
            <person name="Pelletier E."/>
            <person name="Niang G."/>
            <person name="Scheremetjew M."/>
            <person name="Finn R."/>
            <person name="Kale V."/>
            <person name="Holt S."/>
            <person name="Cochrane G."/>
            <person name="Meng A."/>
            <person name="Brown T."/>
            <person name="Cohen L."/>
        </authorList>
    </citation>
    <scope>NUCLEOTIDE SEQUENCE</scope>
    <source>
        <strain evidence="3">CCMP281</strain>
    </source>
</reference>
<keyword evidence="1" id="KW-0677">Repeat</keyword>
<dbReference type="AlphaFoldDB" id="A0A7S3ACP1"/>
<proteinExistence type="predicted"/>
<evidence type="ECO:0008006" key="4">
    <source>
        <dbReference type="Google" id="ProtNLM"/>
    </source>
</evidence>
<organism evidence="3">
    <name type="scientific">Haptolina ericina</name>
    <dbReference type="NCBI Taxonomy" id="156174"/>
    <lineage>
        <taxon>Eukaryota</taxon>
        <taxon>Haptista</taxon>
        <taxon>Haptophyta</taxon>
        <taxon>Prymnesiophyceae</taxon>
        <taxon>Prymnesiales</taxon>
        <taxon>Prymnesiaceae</taxon>
        <taxon>Haptolina</taxon>
    </lineage>
</organism>
<name>A0A7S3ACP1_9EUKA</name>
<dbReference type="SMART" id="SM00698">
    <property type="entry name" value="MORN"/>
    <property type="match status" value="19"/>
</dbReference>